<dbReference type="EMBL" id="CP093351">
    <property type="protein sequence ID" value="WOH15280.1"/>
    <property type="molecule type" value="Genomic_DNA"/>
</dbReference>
<dbReference type="FunFam" id="1.25.40.10:FF:000344">
    <property type="entry name" value="Pentatricopeptide repeat-containing protein"/>
    <property type="match status" value="1"/>
</dbReference>
<feature type="repeat" description="PPR" evidence="2">
    <location>
        <begin position="514"/>
        <end position="548"/>
    </location>
</feature>
<dbReference type="PANTHER" id="PTHR47926">
    <property type="entry name" value="PENTATRICOPEPTIDE REPEAT-CONTAINING PROTEIN"/>
    <property type="match status" value="1"/>
</dbReference>
<dbReference type="PROSITE" id="PS51375">
    <property type="entry name" value="PPR"/>
    <property type="match status" value="6"/>
</dbReference>
<sequence length="656" mass="72653">MIRSGVVPDDHTFPFVLKMCYDYRESWKGREVHGVVFKLGFDLDVYVGNTLLLFYGRCGGLRDVERVFDEMLERDVVSWNTVIGVFSGSGLYEKAVMGFREMNLRALCKGNSVTFVSVLPVCGLLGDFVLASQIHCDVVKVGLDRDLMVGNALVDAYGKCGDIDCLMRVFDGMVERNVVSWNAIITSFTYGGHDRDALDIFRLMISEGVKPDGVTISSMLPVLVELNCFAAGKEVHCYSVKLCLNSDIFVANSLIDMYAKSGHPVKAYHVFNKSKSRNVVSWNAIVASYAQNGLEMDAIELVREMQANEEIPNSVTFTNVLPACARVGFLRAGKEIHARSVRTGSSTDLFVSNALIDMYAKCGCLSVAQNVFDNSIRDEVSYNTLIIGYSQLSDCLKAITLFTEMGLIGMKHDSVSYMGALSACANISAAKQGKEIHGLAVRKLFHMHLFVANSLLDFYTKCGRIDLARKVFDHIPIKDVASWNTMILGYGMLGEFDTAINLFEIMKEDGIKCDSVSYIAVLSACSHGGFVEKGKQYFNEIYALGIGPNQTHYACMVDILARAGLMEEAVKFIKSMPLEPDANVWGSLLGACRLHENIELGSWAAENLLKLKPEQPGYYILHSNMYAKAGRWDEADNVRKLMKSRGVKKNPGCSWI</sequence>
<proteinExistence type="predicted"/>
<feature type="repeat" description="PPR" evidence="2">
    <location>
        <begin position="278"/>
        <end position="312"/>
    </location>
</feature>
<dbReference type="FunFam" id="1.25.40.10:FF:001226">
    <property type="entry name" value="Pentatricopeptide repeat-containing protein At3g03580"/>
    <property type="match status" value="1"/>
</dbReference>
<dbReference type="Proteomes" id="UP000077755">
    <property type="component" value="Chromosome 9"/>
</dbReference>
<feature type="repeat" description="PPR" evidence="2">
    <location>
        <begin position="44"/>
        <end position="78"/>
    </location>
</feature>
<dbReference type="Gene3D" id="1.25.40.10">
    <property type="entry name" value="Tetratricopeptide repeat domain"/>
    <property type="match status" value="6"/>
</dbReference>
<evidence type="ECO:0000256" key="1">
    <source>
        <dbReference type="ARBA" id="ARBA00022737"/>
    </source>
</evidence>
<evidence type="ECO:0000313" key="4">
    <source>
        <dbReference type="Proteomes" id="UP000077755"/>
    </source>
</evidence>
<dbReference type="FunFam" id="1.25.40.10:FF:000090">
    <property type="entry name" value="Pentatricopeptide repeat-containing protein, chloroplastic"/>
    <property type="match status" value="1"/>
</dbReference>
<protein>
    <recommendedName>
        <fullName evidence="5">Pentatricopeptide repeat-containing protein</fullName>
    </recommendedName>
</protein>
<evidence type="ECO:0008006" key="5">
    <source>
        <dbReference type="Google" id="ProtNLM"/>
    </source>
</evidence>
<organism evidence="3 4">
    <name type="scientific">Daucus carota subsp. sativus</name>
    <name type="common">Carrot</name>
    <dbReference type="NCBI Taxonomy" id="79200"/>
    <lineage>
        <taxon>Eukaryota</taxon>
        <taxon>Viridiplantae</taxon>
        <taxon>Streptophyta</taxon>
        <taxon>Embryophyta</taxon>
        <taxon>Tracheophyta</taxon>
        <taxon>Spermatophyta</taxon>
        <taxon>Magnoliopsida</taxon>
        <taxon>eudicotyledons</taxon>
        <taxon>Gunneridae</taxon>
        <taxon>Pentapetalae</taxon>
        <taxon>asterids</taxon>
        <taxon>campanulids</taxon>
        <taxon>Apiales</taxon>
        <taxon>Apiaceae</taxon>
        <taxon>Apioideae</taxon>
        <taxon>Scandiceae</taxon>
        <taxon>Daucinae</taxon>
        <taxon>Daucus</taxon>
        <taxon>Daucus sect. Daucus</taxon>
    </lineage>
</organism>
<dbReference type="InterPro" id="IPR046960">
    <property type="entry name" value="PPR_At4g14850-like_plant"/>
</dbReference>
<keyword evidence="4" id="KW-1185">Reference proteome</keyword>
<evidence type="ECO:0000256" key="2">
    <source>
        <dbReference type="PROSITE-ProRule" id="PRU00708"/>
    </source>
</evidence>
<dbReference type="SUPFAM" id="SSF48452">
    <property type="entry name" value="TPR-like"/>
    <property type="match status" value="1"/>
</dbReference>
<dbReference type="GO" id="GO:0009451">
    <property type="term" value="P:RNA modification"/>
    <property type="evidence" value="ECO:0007669"/>
    <property type="project" value="InterPro"/>
</dbReference>
<dbReference type="Pfam" id="PF20431">
    <property type="entry name" value="E_motif"/>
    <property type="match status" value="1"/>
</dbReference>
<feature type="repeat" description="PPR" evidence="2">
    <location>
        <begin position="479"/>
        <end position="513"/>
    </location>
</feature>
<dbReference type="Pfam" id="PF13041">
    <property type="entry name" value="PPR_2"/>
    <property type="match status" value="3"/>
</dbReference>
<feature type="repeat" description="PPR" evidence="2">
    <location>
        <begin position="177"/>
        <end position="211"/>
    </location>
</feature>
<dbReference type="InterPro" id="IPR011990">
    <property type="entry name" value="TPR-like_helical_dom_sf"/>
</dbReference>
<dbReference type="PANTHER" id="PTHR47926:SF427">
    <property type="entry name" value="TETRATRICOPEPTIDE-LIKE HELICAL DOMAIN SUPERFAMILY"/>
    <property type="match status" value="1"/>
</dbReference>
<reference evidence="3" key="2">
    <citation type="submission" date="2022-03" db="EMBL/GenBank/DDBJ databases">
        <title>Draft title - Genomic analysis of global carrot germplasm unveils the trajectory of domestication and the origin of high carotenoid orange carrot.</title>
        <authorList>
            <person name="Iorizzo M."/>
            <person name="Ellison S."/>
            <person name="Senalik D."/>
            <person name="Macko-Podgorni A."/>
            <person name="Grzebelus D."/>
            <person name="Bostan H."/>
            <person name="Rolling W."/>
            <person name="Curaba J."/>
            <person name="Simon P."/>
        </authorList>
    </citation>
    <scope>NUCLEOTIDE SEQUENCE</scope>
    <source>
        <tissue evidence="3">Leaf</tissue>
    </source>
</reference>
<dbReference type="InterPro" id="IPR002885">
    <property type="entry name" value="PPR_rpt"/>
</dbReference>
<name>A0AAF0XWH3_DAUCS</name>
<evidence type="ECO:0000313" key="3">
    <source>
        <dbReference type="EMBL" id="WOH15280.1"/>
    </source>
</evidence>
<keyword evidence="1" id="KW-0677">Repeat</keyword>
<dbReference type="GO" id="GO:0003723">
    <property type="term" value="F:RNA binding"/>
    <property type="evidence" value="ECO:0007669"/>
    <property type="project" value="InterPro"/>
</dbReference>
<dbReference type="FunFam" id="1.25.40.10:FF:000425">
    <property type="entry name" value="Pentatricopeptide repeat-containing protein At3g26540"/>
    <property type="match status" value="1"/>
</dbReference>
<accession>A0AAF0XWH3</accession>
<dbReference type="Pfam" id="PF01535">
    <property type="entry name" value="PPR"/>
    <property type="match status" value="6"/>
</dbReference>
<reference evidence="3" key="1">
    <citation type="journal article" date="2016" name="Nat. Genet.">
        <title>A high-quality carrot genome assembly provides new insights into carotenoid accumulation and asterid genome evolution.</title>
        <authorList>
            <person name="Iorizzo M."/>
            <person name="Ellison S."/>
            <person name="Senalik D."/>
            <person name="Zeng P."/>
            <person name="Satapoomin P."/>
            <person name="Huang J."/>
            <person name="Bowman M."/>
            <person name="Iovene M."/>
            <person name="Sanseverino W."/>
            <person name="Cavagnaro P."/>
            <person name="Yildiz M."/>
            <person name="Macko-Podgorni A."/>
            <person name="Moranska E."/>
            <person name="Grzebelus E."/>
            <person name="Grzebelus D."/>
            <person name="Ashrafi H."/>
            <person name="Zheng Z."/>
            <person name="Cheng S."/>
            <person name="Spooner D."/>
            <person name="Van Deynze A."/>
            <person name="Simon P."/>
        </authorList>
    </citation>
    <scope>NUCLEOTIDE SEQUENCE</scope>
    <source>
        <tissue evidence="3">Leaf</tissue>
    </source>
</reference>
<gene>
    <name evidence="3" type="ORF">DCAR_0934817</name>
</gene>
<dbReference type="FunFam" id="1.25.40.10:FF:000361">
    <property type="entry name" value="Pentatricopeptide repeat-containing protein chloroplastic"/>
    <property type="match status" value="1"/>
</dbReference>
<dbReference type="AlphaFoldDB" id="A0AAF0XWH3"/>
<feature type="repeat" description="PPR" evidence="2">
    <location>
        <begin position="378"/>
        <end position="412"/>
    </location>
</feature>
<dbReference type="InterPro" id="IPR046848">
    <property type="entry name" value="E_motif"/>
</dbReference>
<dbReference type="NCBIfam" id="TIGR00756">
    <property type="entry name" value="PPR"/>
    <property type="match status" value="7"/>
</dbReference>